<sequence length="568" mass="65852">MSDSIIPYNLVRSSINLNCITYIDTPENNHIFSIYVKKDLTISSLKEIIKEERPYLANYDIELWRVNINPDELMLNRFDVDIEKELGGEKMPVTMKISSWFPHELNEKYLHLIVELPEYRINFKSCTDMKELIPMDKVIFKEDSFELEGEIVRTDVGIQIKSIYESNIIMMDSFTEYIKRVRKLAKKIRRKMNKQNQRESCGGATMRENLMWYMRENIIIYLHLLNKRFSWLDFRAQILEQRNLQKLPQRDEQQKFHVILNDRFDELLFIGRAFKELFWSYEMSTVSAGWLNEKEVILVSMDLPEGSLLPFPLPIKFKGISLIIDYDVIIPFHRNYHEKLVPGISIGKLKFPIKNACTIGLLIRIKKRSEENFKGFYILTTKHGLGKRGSVVCQPGTLDNGWKGCASITKYTCLNTDANGHLIDYAICRLSNDNRVSINPNIPFGSGINICNLEELSNIGHNSYNKNYVKKSGRTTYVTEGIMVDEWDSVKFTVFNPPRYALAIKIFSRRLGSSFGAQGDSGSPIFNENNQLLGILHGGDQNASYMVPIEIIKHHLRTHYKVEIELIG</sequence>
<dbReference type="SUPFAM" id="SSF50494">
    <property type="entry name" value="Trypsin-like serine proteases"/>
    <property type="match status" value="1"/>
</dbReference>
<accession>A0A9W4WPG7</accession>
<dbReference type="OrthoDB" id="2370033at2759"/>
<dbReference type="GO" id="GO:0005576">
    <property type="term" value="C:extracellular region"/>
    <property type="evidence" value="ECO:0007669"/>
    <property type="project" value="UniProtKB-SubCell"/>
</dbReference>
<gene>
    <name evidence="5" type="ORF">FWILDA_LOCUS7594</name>
</gene>
<dbReference type="InterPro" id="IPR043504">
    <property type="entry name" value="Peptidase_S1_PA_chymotrypsin"/>
</dbReference>
<dbReference type="Proteomes" id="UP001153678">
    <property type="component" value="Unassembled WGS sequence"/>
</dbReference>
<protein>
    <submittedName>
        <fullName evidence="5">4199_t:CDS:1</fullName>
    </submittedName>
</protein>
<name>A0A9W4WPG7_9GLOM</name>
<evidence type="ECO:0000256" key="3">
    <source>
        <dbReference type="ARBA" id="ARBA00022525"/>
    </source>
</evidence>
<dbReference type="EMBL" id="CAMKVN010001507">
    <property type="protein sequence ID" value="CAI2176462.1"/>
    <property type="molecule type" value="Genomic_DNA"/>
</dbReference>
<proteinExistence type="predicted"/>
<dbReference type="Pfam" id="PF20147">
    <property type="entry name" value="Crinkler"/>
    <property type="match status" value="1"/>
</dbReference>
<feature type="domain" description="Crinkler effector protein N-terminal" evidence="4">
    <location>
        <begin position="15"/>
        <end position="115"/>
    </location>
</feature>
<keyword evidence="6" id="KW-1185">Reference proteome</keyword>
<reference evidence="5" key="1">
    <citation type="submission" date="2022-08" db="EMBL/GenBank/DDBJ databases">
        <authorList>
            <person name="Kallberg Y."/>
            <person name="Tangrot J."/>
            <person name="Rosling A."/>
        </authorList>
    </citation>
    <scope>NUCLEOTIDE SEQUENCE</scope>
    <source>
        <strain evidence="5">Wild A</strain>
    </source>
</reference>
<feature type="non-terminal residue" evidence="5">
    <location>
        <position position="568"/>
    </location>
</feature>
<dbReference type="InterPro" id="IPR009003">
    <property type="entry name" value="Peptidase_S1_PA"/>
</dbReference>
<evidence type="ECO:0000256" key="2">
    <source>
        <dbReference type="ARBA" id="ARBA00004613"/>
    </source>
</evidence>
<evidence type="ECO:0000313" key="6">
    <source>
        <dbReference type="Proteomes" id="UP001153678"/>
    </source>
</evidence>
<dbReference type="GO" id="GO:0043657">
    <property type="term" value="C:host cell"/>
    <property type="evidence" value="ECO:0007669"/>
    <property type="project" value="UniProtKB-SubCell"/>
</dbReference>
<keyword evidence="3" id="KW-0964">Secreted</keyword>
<dbReference type="Gene3D" id="2.40.10.10">
    <property type="entry name" value="Trypsin-like serine proteases"/>
    <property type="match status" value="1"/>
</dbReference>
<dbReference type="InterPro" id="IPR045379">
    <property type="entry name" value="Crinkler_N"/>
</dbReference>
<dbReference type="AlphaFoldDB" id="A0A9W4WPG7"/>
<evidence type="ECO:0000256" key="1">
    <source>
        <dbReference type="ARBA" id="ARBA00004340"/>
    </source>
</evidence>
<comment type="caution">
    <text evidence="5">The sequence shown here is derived from an EMBL/GenBank/DDBJ whole genome shotgun (WGS) entry which is preliminary data.</text>
</comment>
<organism evidence="5 6">
    <name type="scientific">Funneliformis geosporum</name>
    <dbReference type="NCBI Taxonomy" id="1117311"/>
    <lineage>
        <taxon>Eukaryota</taxon>
        <taxon>Fungi</taxon>
        <taxon>Fungi incertae sedis</taxon>
        <taxon>Mucoromycota</taxon>
        <taxon>Glomeromycotina</taxon>
        <taxon>Glomeromycetes</taxon>
        <taxon>Glomerales</taxon>
        <taxon>Glomeraceae</taxon>
        <taxon>Funneliformis</taxon>
    </lineage>
</organism>
<evidence type="ECO:0000313" key="5">
    <source>
        <dbReference type="EMBL" id="CAI2176462.1"/>
    </source>
</evidence>
<evidence type="ECO:0000259" key="4">
    <source>
        <dbReference type="Pfam" id="PF20147"/>
    </source>
</evidence>
<comment type="subcellular location">
    <subcellularLocation>
        <location evidence="1">Host cell</location>
    </subcellularLocation>
    <subcellularLocation>
        <location evidence="2">Secreted</location>
    </subcellularLocation>
</comment>